<dbReference type="AlphaFoldDB" id="A0A151Z8G6"/>
<dbReference type="Proteomes" id="UP000076078">
    <property type="component" value="Unassembled WGS sequence"/>
</dbReference>
<proteinExistence type="predicted"/>
<reference evidence="2 3" key="1">
    <citation type="submission" date="2015-12" db="EMBL/GenBank/DDBJ databases">
        <title>Dictyostelia acquired genes for synthesis and detection of signals that induce cell-type specialization by lateral gene transfer from prokaryotes.</title>
        <authorList>
            <person name="Gloeckner G."/>
            <person name="Schaap P."/>
        </authorList>
    </citation>
    <scope>NUCLEOTIDE SEQUENCE [LARGE SCALE GENOMIC DNA]</scope>
    <source>
        <strain evidence="2 3">TK</strain>
    </source>
</reference>
<dbReference type="OrthoDB" id="22912at2759"/>
<feature type="chain" id="PRO_5007592965" evidence="1">
    <location>
        <begin position="21"/>
        <end position="224"/>
    </location>
</feature>
<comment type="caution">
    <text evidence="2">The sequence shown here is derived from an EMBL/GenBank/DDBJ whole genome shotgun (WGS) entry which is preliminary data.</text>
</comment>
<name>A0A151Z8G6_TIELA</name>
<keyword evidence="3" id="KW-1185">Reference proteome</keyword>
<dbReference type="EMBL" id="LODT01000037">
    <property type="protein sequence ID" value="KYQ90242.1"/>
    <property type="molecule type" value="Genomic_DNA"/>
</dbReference>
<dbReference type="Pfam" id="PF11912">
    <property type="entry name" value="CfaA_B_C"/>
    <property type="match status" value="1"/>
</dbReference>
<dbReference type="PANTHER" id="PTHR33576">
    <property type="entry name" value="CARBOHYDRATE BINDING DOMAIN-CONTAINING PROTEIN-RELATED"/>
    <property type="match status" value="1"/>
</dbReference>
<sequence>MKSIVILLFLVFVFTKITNGQELFVNFQPFEDSDCKGTSVGVGYSFQASQCLSFPGSVLSYYFVVDALRAGIKIFPEIWDQNEPICQGNWTFESYKNGTCIPNLSLDSNLDITTPYSLISISKEPLLPISGSVVNAFYNQTLVGSDDCATDSLVMLEYISNGTKSDFGGRQVTFYCNTQNEAVGVLCSDGSDPWGGSSCDTMIIDTQCQQSRQDSLYSQDTYCQ</sequence>
<protein>
    <submittedName>
        <fullName evidence="2">Uncharacterized protein</fullName>
    </submittedName>
</protein>
<dbReference type="FunCoup" id="A0A151Z8G6">
    <property type="interactions" value="737"/>
</dbReference>
<keyword evidence="1" id="KW-0732">Signal</keyword>
<evidence type="ECO:0000313" key="3">
    <source>
        <dbReference type="Proteomes" id="UP000076078"/>
    </source>
</evidence>
<organism evidence="2 3">
    <name type="scientific">Tieghemostelium lacteum</name>
    <name type="common">Slime mold</name>
    <name type="synonym">Dictyostelium lacteum</name>
    <dbReference type="NCBI Taxonomy" id="361077"/>
    <lineage>
        <taxon>Eukaryota</taxon>
        <taxon>Amoebozoa</taxon>
        <taxon>Evosea</taxon>
        <taxon>Eumycetozoa</taxon>
        <taxon>Dictyostelia</taxon>
        <taxon>Dictyosteliales</taxon>
        <taxon>Raperosteliaceae</taxon>
        <taxon>Tieghemostelium</taxon>
    </lineage>
</organism>
<evidence type="ECO:0000313" key="2">
    <source>
        <dbReference type="EMBL" id="KYQ90242.1"/>
    </source>
</evidence>
<dbReference type="InParanoid" id="A0A151Z8G6"/>
<accession>A0A151Z8G6</accession>
<evidence type="ECO:0000256" key="1">
    <source>
        <dbReference type="SAM" id="SignalP"/>
    </source>
</evidence>
<dbReference type="InterPro" id="IPR021837">
    <property type="entry name" value="CfaA/B/C"/>
</dbReference>
<feature type="signal peptide" evidence="1">
    <location>
        <begin position="1"/>
        <end position="20"/>
    </location>
</feature>
<gene>
    <name evidence="2" type="ORF">DLAC_08844</name>
</gene>